<dbReference type="PANTHER" id="PTHR43451">
    <property type="entry name" value="ACETYLTRANSFERASE (GNAT) FAMILY PROTEIN"/>
    <property type="match status" value="1"/>
</dbReference>
<dbReference type="PANTHER" id="PTHR43451:SF1">
    <property type="entry name" value="ACETYLTRANSFERASE"/>
    <property type="match status" value="1"/>
</dbReference>
<dbReference type="Proteomes" id="UP000652760">
    <property type="component" value="Unassembled WGS sequence"/>
</dbReference>
<dbReference type="SUPFAM" id="SSF55729">
    <property type="entry name" value="Acyl-CoA N-acyltransferases (Nat)"/>
    <property type="match status" value="1"/>
</dbReference>
<dbReference type="EMBL" id="JAENHM010000088">
    <property type="protein sequence ID" value="MBK1842576.1"/>
    <property type="molecule type" value="Genomic_DNA"/>
</dbReference>
<evidence type="ECO:0000259" key="1">
    <source>
        <dbReference type="PROSITE" id="PS51186"/>
    </source>
</evidence>
<feature type="domain" description="N-acetyltransferase" evidence="1">
    <location>
        <begin position="29"/>
        <end position="160"/>
    </location>
</feature>
<organism evidence="2 3">
    <name type="scientific">Azospirillum endophyticum</name>
    <dbReference type="NCBI Taxonomy" id="2800326"/>
    <lineage>
        <taxon>Bacteria</taxon>
        <taxon>Pseudomonadati</taxon>
        <taxon>Pseudomonadota</taxon>
        <taxon>Alphaproteobacteria</taxon>
        <taxon>Rhodospirillales</taxon>
        <taxon>Azospirillaceae</taxon>
        <taxon>Azospirillum</taxon>
    </lineage>
</organism>
<keyword evidence="3" id="KW-1185">Reference proteome</keyword>
<dbReference type="PROSITE" id="PS51186">
    <property type="entry name" value="GNAT"/>
    <property type="match status" value="1"/>
</dbReference>
<comment type="caution">
    <text evidence="2">The sequence shown here is derived from an EMBL/GenBank/DDBJ whole genome shotgun (WGS) entry which is preliminary data.</text>
</comment>
<proteinExistence type="predicted"/>
<dbReference type="InterPro" id="IPR016181">
    <property type="entry name" value="Acyl_CoA_acyltransferase"/>
</dbReference>
<dbReference type="CDD" id="cd04301">
    <property type="entry name" value="NAT_SF"/>
    <property type="match status" value="1"/>
</dbReference>
<dbReference type="InterPro" id="IPR052564">
    <property type="entry name" value="N-acetyltrans/Recomb-assoc"/>
</dbReference>
<dbReference type="Pfam" id="PF13673">
    <property type="entry name" value="Acetyltransf_10"/>
    <property type="match status" value="1"/>
</dbReference>
<evidence type="ECO:0000313" key="3">
    <source>
        <dbReference type="Proteomes" id="UP000652760"/>
    </source>
</evidence>
<reference evidence="3" key="1">
    <citation type="submission" date="2021-01" db="EMBL/GenBank/DDBJ databases">
        <title>Genome public.</title>
        <authorList>
            <person name="Liu C."/>
            <person name="Sun Q."/>
        </authorList>
    </citation>
    <scope>NUCLEOTIDE SEQUENCE [LARGE SCALE GENOMIC DNA]</scope>
    <source>
        <strain evidence="3">YIM B02556</strain>
    </source>
</reference>
<protein>
    <submittedName>
        <fullName evidence="2">GNAT family N-acetyltransferase</fullName>
    </submittedName>
</protein>
<name>A0ABS1FGL9_9PROT</name>
<dbReference type="InterPro" id="IPR000182">
    <property type="entry name" value="GNAT_dom"/>
</dbReference>
<dbReference type="Gene3D" id="3.40.630.30">
    <property type="match status" value="1"/>
</dbReference>
<sequence>METGPGRKRALEVSVRLAHRDDAASISRLVISSLRETNAKDYSEAVIRRVERNFGPEAVLEFIDRRLVFVAVIGVEIVGTASLDGHVVRTVFIDPACQNRGIGRSLMAEIERVAIRKGVTTLTVPSSVTAEPFYAKLGFTAVRDAYHGEERTIVMERPLPAAGPQR</sequence>
<gene>
    <name evidence="2" type="ORF">JHL17_34805</name>
</gene>
<evidence type="ECO:0000313" key="2">
    <source>
        <dbReference type="EMBL" id="MBK1842576.1"/>
    </source>
</evidence>
<accession>A0ABS1FGL9</accession>